<evidence type="ECO:0000256" key="9">
    <source>
        <dbReference type="SAM" id="Phobius"/>
    </source>
</evidence>
<evidence type="ECO:0000259" key="11">
    <source>
        <dbReference type="Pfam" id="PF12693"/>
    </source>
</evidence>
<proteinExistence type="predicted"/>
<accession>A0A3B1BB28</accession>
<evidence type="ECO:0000256" key="7">
    <source>
        <dbReference type="ARBA" id="ARBA00022989"/>
    </source>
</evidence>
<dbReference type="InterPro" id="IPR024230">
    <property type="entry name" value="GspL_cyto_dom"/>
</dbReference>
<dbReference type="NCBIfam" id="TIGR01709">
    <property type="entry name" value="typeII_sec_gspL"/>
    <property type="match status" value="1"/>
</dbReference>
<evidence type="ECO:0000313" key="12">
    <source>
        <dbReference type="EMBL" id="VAX11511.1"/>
    </source>
</evidence>
<reference evidence="12" key="1">
    <citation type="submission" date="2018-06" db="EMBL/GenBank/DDBJ databases">
        <authorList>
            <person name="Zhirakovskaya E."/>
        </authorList>
    </citation>
    <scope>NUCLEOTIDE SEQUENCE</scope>
</reference>
<dbReference type="GO" id="GO:0015627">
    <property type="term" value="C:type II protein secretion system complex"/>
    <property type="evidence" value="ECO:0007669"/>
    <property type="project" value="InterPro"/>
</dbReference>
<dbReference type="GO" id="GO:0005886">
    <property type="term" value="C:plasma membrane"/>
    <property type="evidence" value="ECO:0007669"/>
    <property type="project" value="UniProtKB-SubCell"/>
</dbReference>
<keyword evidence="6" id="KW-0653">Protein transport</keyword>
<dbReference type="InterPro" id="IPR043129">
    <property type="entry name" value="ATPase_NBD"/>
</dbReference>
<evidence type="ECO:0000256" key="4">
    <source>
        <dbReference type="ARBA" id="ARBA00022519"/>
    </source>
</evidence>
<dbReference type="InterPro" id="IPR025691">
    <property type="entry name" value="GspL_pp_dom"/>
</dbReference>
<dbReference type="PIRSF" id="PIRSF015761">
    <property type="entry name" value="Protein_L"/>
    <property type="match status" value="1"/>
</dbReference>
<organism evidence="12">
    <name type="scientific">hydrothermal vent metagenome</name>
    <dbReference type="NCBI Taxonomy" id="652676"/>
    <lineage>
        <taxon>unclassified sequences</taxon>
        <taxon>metagenomes</taxon>
        <taxon>ecological metagenomes</taxon>
    </lineage>
</organism>
<evidence type="ECO:0000256" key="6">
    <source>
        <dbReference type="ARBA" id="ARBA00022927"/>
    </source>
</evidence>
<dbReference type="InterPro" id="IPR007812">
    <property type="entry name" value="T2SS_protein-GspL"/>
</dbReference>
<dbReference type="GO" id="GO:0009276">
    <property type="term" value="C:Gram-negative-bacterium-type cell wall"/>
    <property type="evidence" value="ECO:0007669"/>
    <property type="project" value="InterPro"/>
</dbReference>
<dbReference type="GO" id="GO:0015628">
    <property type="term" value="P:protein secretion by the type II secretion system"/>
    <property type="evidence" value="ECO:0007669"/>
    <property type="project" value="InterPro"/>
</dbReference>
<dbReference type="AlphaFoldDB" id="A0A3B1BB28"/>
<keyword evidence="7 9" id="KW-1133">Transmembrane helix</keyword>
<evidence type="ECO:0000256" key="8">
    <source>
        <dbReference type="ARBA" id="ARBA00023136"/>
    </source>
</evidence>
<keyword evidence="2" id="KW-0813">Transport</keyword>
<feature type="domain" description="GspL periplasmic" evidence="11">
    <location>
        <begin position="257"/>
        <end position="411"/>
    </location>
</feature>
<evidence type="ECO:0000256" key="5">
    <source>
        <dbReference type="ARBA" id="ARBA00022692"/>
    </source>
</evidence>
<evidence type="ECO:0008006" key="13">
    <source>
        <dbReference type="Google" id="ProtNLM"/>
    </source>
</evidence>
<gene>
    <name evidence="12" type="ORF">MNBD_GAMMA25-1012</name>
</gene>
<dbReference type="Pfam" id="PF05134">
    <property type="entry name" value="T2SSL"/>
    <property type="match status" value="1"/>
</dbReference>
<evidence type="ECO:0000256" key="3">
    <source>
        <dbReference type="ARBA" id="ARBA00022475"/>
    </source>
</evidence>
<comment type="subcellular location">
    <subcellularLocation>
        <location evidence="1">Cell inner membrane</location>
        <topology evidence="1">Single-pass membrane protein</topology>
    </subcellularLocation>
</comment>
<dbReference type="Pfam" id="PF12693">
    <property type="entry name" value="GspL_C"/>
    <property type="match status" value="1"/>
</dbReference>
<dbReference type="SUPFAM" id="SSF53067">
    <property type="entry name" value="Actin-like ATPase domain"/>
    <property type="match status" value="1"/>
</dbReference>
<dbReference type="Gene3D" id="3.30.420.380">
    <property type="match status" value="1"/>
</dbReference>
<evidence type="ECO:0000256" key="1">
    <source>
        <dbReference type="ARBA" id="ARBA00004377"/>
    </source>
</evidence>
<keyword evidence="3" id="KW-1003">Cell membrane</keyword>
<dbReference type="Gene3D" id="3.30.1360.100">
    <property type="entry name" value="General secretion pathway protein M, EpsM"/>
    <property type="match status" value="1"/>
</dbReference>
<dbReference type="CDD" id="cd24017">
    <property type="entry name" value="ASKHA_T2SSL_N"/>
    <property type="match status" value="1"/>
</dbReference>
<feature type="domain" description="GspL cytoplasmic actin-ATPase-like" evidence="10">
    <location>
        <begin position="47"/>
        <end position="251"/>
    </location>
</feature>
<dbReference type="EMBL" id="UOFY01000069">
    <property type="protein sequence ID" value="VAX11511.1"/>
    <property type="molecule type" value="Genomic_DNA"/>
</dbReference>
<keyword evidence="8 9" id="KW-0472">Membrane</keyword>
<evidence type="ECO:0000259" key="10">
    <source>
        <dbReference type="Pfam" id="PF05134"/>
    </source>
</evidence>
<name>A0A3B1BB28_9ZZZZ</name>
<dbReference type="Gene3D" id="3.30.420.370">
    <property type="match status" value="1"/>
</dbReference>
<keyword evidence="5 9" id="KW-0812">Transmembrane</keyword>
<feature type="transmembrane region" description="Helical" evidence="9">
    <location>
        <begin position="261"/>
        <end position="284"/>
    </location>
</feature>
<evidence type="ECO:0000256" key="2">
    <source>
        <dbReference type="ARBA" id="ARBA00022448"/>
    </source>
</evidence>
<protein>
    <recommendedName>
        <fullName evidence="13">Type II secretion system protein L</fullName>
    </recommendedName>
</protein>
<keyword evidence="4" id="KW-0997">Cell inner membrane</keyword>
<sequence length="412" mass="46231">MAAQVHLRLLCLPGQDSLQACWIRINDGHIVSDLKLGSLNNAAEDLAGDAAIVYVPGQDVLLTQIRLPDNRRKQLINALPYALEDELIDDVEGLHCVLGSRIEPGRYNVAVISHDKMRNWTESLQHAGIRVQRLVPDSLLPSYKADSWSVFSEPNSEQILVRTDLEQGFVCAKQNLITFIQKAAAEENSAPAKIILFHCENIDESALEVAVSGHSELVWSENPQIEDALSLLSLESENTDLNLLQGPYAPRSRIGQHLRPWYPSAALLGLLLLIGLATNIIHYYSLQDQNAQLEKDIIASFRQAFPEIKRVVNPQAQMRHHLSRLRGNAKQGPSFAKMLATIGPLAKREKNLAIQHLRYQKGQMELLMDLPDLQALERFKQTLSKRTPWEIELKSANSADNKVQGRMLIHEK</sequence>